<feature type="compositionally biased region" description="Polar residues" evidence="3">
    <location>
        <begin position="159"/>
        <end position="169"/>
    </location>
</feature>
<dbReference type="AlphaFoldDB" id="A0A7J6ALP1"/>
<dbReference type="PANTHER" id="PTHR24123">
    <property type="entry name" value="ANKYRIN REPEAT-CONTAINING"/>
    <property type="match status" value="1"/>
</dbReference>
<proteinExistence type="predicted"/>
<dbReference type="Gene3D" id="1.10.533.10">
    <property type="entry name" value="Death Domain, Fas"/>
    <property type="match status" value="1"/>
</dbReference>
<feature type="region of interest" description="Disordered" evidence="3">
    <location>
        <begin position="194"/>
        <end position="214"/>
    </location>
</feature>
<organism evidence="5 6">
    <name type="scientific">Ameiurus melas</name>
    <name type="common">Black bullhead</name>
    <name type="synonym">Silurus melas</name>
    <dbReference type="NCBI Taxonomy" id="219545"/>
    <lineage>
        <taxon>Eukaryota</taxon>
        <taxon>Metazoa</taxon>
        <taxon>Chordata</taxon>
        <taxon>Craniata</taxon>
        <taxon>Vertebrata</taxon>
        <taxon>Euteleostomi</taxon>
        <taxon>Actinopterygii</taxon>
        <taxon>Neopterygii</taxon>
        <taxon>Teleostei</taxon>
        <taxon>Ostariophysi</taxon>
        <taxon>Siluriformes</taxon>
        <taxon>Ictaluridae</taxon>
        <taxon>Ameiurus</taxon>
    </lineage>
</organism>
<dbReference type="GO" id="GO:0007165">
    <property type="term" value="P:signal transduction"/>
    <property type="evidence" value="ECO:0007669"/>
    <property type="project" value="InterPro"/>
</dbReference>
<keyword evidence="1" id="KW-0677">Repeat</keyword>
<feature type="compositionally biased region" description="Polar residues" evidence="3">
    <location>
        <begin position="74"/>
        <end position="84"/>
    </location>
</feature>
<dbReference type="Proteomes" id="UP000593565">
    <property type="component" value="Unassembled WGS sequence"/>
</dbReference>
<gene>
    <name evidence="5" type="ORF">AMELA_G00121800</name>
</gene>
<reference evidence="5 6" key="1">
    <citation type="submission" date="2020-02" db="EMBL/GenBank/DDBJ databases">
        <title>A chromosome-scale genome assembly of the black bullhead catfish (Ameiurus melas).</title>
        <authorList>
            <person name="Wen M."/>
            <person name="Zham M."/>
            <person name="Cabau C."/>
            <person name="Klopp C."/>
            <person name="Donnadieu C."/>
            <person name="Roques C."/>
            <person name="Bouchez O."/>
            <person name="Lampietro C."/>
            <person name="Jouanno E."/>
            <person name="Herpin A."/>
            <person name="Louis A."/>
            <person name="Berthelot C."/>
            <person name="Parey E."/>
            <person name="Roest-Crollius H."/>
            <person name="Braasch I."/>
            <person name="Postlethwait J."/>
            <person name="Robinson-Rechavi M."/>
            <person name="Echchiki A."/>
            <person name="Begum T."/>
            <person name="Montfort J."/>
            <person name="Schartl M."/>
            <person name="Bobe J."/>
            <person name="Guiguen Y."/>
        </authorList>
    </citation>
    <scope>NUCLEOTIDE SEQUENCE [LARGE SCALE GENOMIC DNA]</scope>
    <source>
        <strain evidence="5">M_S1</strain>
        <tissue evidence="5">Blood</tissue>
    </source>
</reference>
<dbReference type="InterPro" id="IPR000488">
    <property type="entry name" value="Death_dom"/>
</dbReference>
<dbReference type="PANTHER" id="PTHR24123:SF74">
    <property type="entry name" value="ANKYRIN 3"/>
    <property type="match status" value="1"/>
</dbReference>
<evidence type="ECO:0000256" key="3">
    <source>
        <dbReference type="SAM" id="MobiDB-lite"/>
    </source>
</evidence>
<dbReference type="SMART" id="SM00005">
    <property type="entry name" value="DEATH"/>
    <property type="match status" value="1"/>
</dbReference>
<dbReference type="FunFam" id="1.10.533.10:FF:000002">
    <property type="entry name" value="Ankyrin-3 isoform 2"/>
    <property type="match status" value="1"/>
</dbReference>
<feature type="domain" description="Death" evidence="4">
    <location>
        <begin position="774"/>
        <end position="858"/>
    </location>
</feature>
<evidence type="ECO:0000256" key="2">
    <source>
        <dbReference type="ARBA" id="ARBA00023043"/>
    </source>
</evidence>
<feature type="compositionally biased region" description="Basic and acidic residues" evidence="3">
    <location>
        <begin position="239"/>
        <end position="268"/>
    </location>
</feature>
<feature type="region of interest" description="Disordered" evidence="3">
    <location>
        <begin position="676"/>
        <end position="769"/>
    </location>
</feature>
<dbReference type="InterPro" id="IPR011029">
    <property type="entry name" value="DEATH-like_dom_sf"/>
</dbReference>
<evidence type="ECO:0000313" key="5">
    <source>
        <dbReference type="EMBL" id="KAF4083825.1"/>
    </source>
</evidence>
<evidence type="ECO:0000256" key="1">
    <source>
        <dbReference type="ARBA" id="ARBA00022737"/>
    </source>
</evidence>
<dbReference type="Pfam" id="PF00531">
    <property type="entry name" value="Death"/>
    <property type="match status" value="1"/>
</dbReference>
<feature type="compositionally biased region" description="Basic residues" evidence="3">
    <location>
        <begin position="734"/>
        <end position="743"/>
    </location>
</feature>
<accession>A0A7J6ALP1</accession>
<dbReference type="SUPFAM" id="SSF47986">
    <property type="entry name" value="DEATH domain"/>
    <property type="match status" value="1"/>
</dbReference>
<feature type="compositionally biased region" description="Polar residues" evidence="3">
    <location>
        <begin position="707"/>
        <end position="720"/>
    </location>
</feature>
<keyword evidence="2" id="KW-0040">ANK repeat</keyword>
<protein>
    <recommendedName>
        <fullName evidence="4">Death domain-containing protein</fullName>
    </recommendedName>
</protein>
<keyword evidence="6" id="KW-1185">Reference proteome</keyword>
<sequence>MPVGKQYEKEVTEKPSTKKNTVSHKSQTMHEAREVFYTAKQRQQPSPKGNLEDNTLGHVIFMDGSGRSPFIPETPSSEQVSYDLNSRAPDSVIGSMAGIPSTIPEGSEEEEQPKEVTSPEFSKGNHESPGKRAKGKQVKYLEFLPPPSQDIQQSDQMEWKNSSPPSEADTQMMEVNLQEEHDRHLFAEPVIQIHTSSPPLPHGADFKDSSDDESVIQPFPLKKYNFNITQNGLDFDPWSNKRGEEEVFETKSKDEDPKPFGLLMEDKSQATTPDTTPARTPTDDSTPTSEPNPFPFHEGKMFEMTRSGAIDMSKRDFVEERLQFFQIGEHTANGKSGDKVKGGKSVVVGASQSMAGGRALEGMEETTTSITPSRKCSTPGISGCLDAPSCTGIVGETTSCTVTASKVDLKYHIPIKKGIAASITIKKDSAKWTDFRADSSASQMLEYNCLKTHVNLSQCGNTCSESPSDSKVCPSENSNNNSNLEGSSVLANYMHGDTMVFNLQSSSEPTLEKDNWIEANFFELVEDKSNTQTFQWKTVSQKALERKCQPKSRLPVKISGFGFNMHKSGNHISQQVIKPETREFYTISIEPRSKIPVQDIKGNNAISSAVRPKLGKLGEAERIVRKVVSSQLQTRDRSSRTINNCSGEADRANLSGLYRQTIKLLQSINGEAAKVTKHLSDEEKQTQTEQSEEDRSTTRSTSLLDPSQAQPSFSDGSSRGVTPIRSKITSSAGSKRRRTRRTGRGKEGNRGTGVCGSPPIAEIQTSPQSPCERTGLRLAIVADHLGLSWTELAREMNFSVDEINHIRMENPKSLTSQSFMLLKKWVSRDGKNATTDALTAVLTKVNRMDIVTLLEGPIFDYGNISGTRSFADDSAVKTADGKF</sequence>
<evidence type="ECO:0000313" key="6">
    <source>
        <dbReference type="Proteomes" id="UP000593565"/>
    </source>
</evidence>
<name>A0A7J6ALP1_AMEME</name>
<feature type="region of interest" description="Disordered" evidence="3">
    <location>
        <begin position="237"/>
        <end position="299"/>
    </location>
</feature>
<comment type="caution">
    <text evidence="5">The sequence shown here is derived from an EMBL/GenBank/DDBJ whole genome shotgun (WGS) entry which is preliminary data.</text>
</comment>
<feature type="region of interest" description="Disordered" evidence="3">
    <location>
        <begin position="1"/>
        <end position="171"/>
    </location>
</feature>
<dbReference type="InterPro" id="IPR051165">
    <property type="entry name" value="Multifunctional_ANK_Repeat"/>
</dbReference>
<evidence type="ECO:0000259" key="4">
    <source>
        <dbReference type="PROSITE" id="PS50017"/>
    </source>
</evidence>
<dbReference type="PROSITE" id="PS50017">
    <property type="entry name" value="DEATH_DOMAIN"/>
    <property type="match status" value="1"/>
</dbReference>
<dbReference type="EMBL" id="JAAGNN010000010">
    <property type="protein sequence ID" value="KAF4083825.1"/>
    <property type="molecule type" value="Genomic_DNA"/>
</dbReference>
<feature type="compositionally biased region" description="Basic and acidic residues" evidence="3">
    <location>
        <begin position="1"/>
        <end position="16"/>
    </location>
</feature>
<feature type="compositionally biased region" description="Low complexity" evidence="3">
    <location>
        <begin position="270"/>
        <end position="289"/>
    </location>
</feature>